<keyword evidence="2" id="KW-1185">Reference proteome</keyword>
<organism evidence="1 2">
    <name type="scientific">Pisolithus microcarpus 441</name>
    <dbReference type="NCBI Taxonomy" id="765257"/>
    <lineage>
        <taxon>Eukaryota</taxon>
        <taxon>Fungi</taxon>
        <taxon>Dikarya</taxon>
        <taxon>Basidiomycota</taxon>
        <taxon>Agaricomycotina</taxon>
        <taxon>Agaricomycetes</taxon>
        <taxon>Agaricomycetidae</taxon>
        <taxon>Boletales</taxon>
        <taxon>Sclerodermatineae</taxon>
        <taxon>Pisolithaceae</taxon>
        <taxon>Pisolithus</taxon>
    </lineage>
</organism>
<evidence type="ECO:0000313" key="2">
    <source>
        <dbReference type="Proteomes" id="UP000054018"/>
    </source>
</evidence>
<name>A0A0C9YLQ3_9AGAM</name>
<gene>
    <name evidence="1" type="ORF">PISMIDRAFT_14959</name>
</gene>
<dbReference type="OrthoDB" id="2677178at2759"/>
<sequence>MSEQPAALAALQTLYRTLAKSPLPRFAAHRLALPCIAHRVTAIQLKEPSACTPSYSYEIQASGLKLLEVTLPRQLEGAAMLPGALQLVRPWHSKLLDSYTRDYARTEEQLLHTPGRPFRALLLIELPRNEFRRIASAALITAQPLGSTSIAESNVRIFDIV</sequence>
<protein>
    <submittedName>
        <fullName evidence="1">Uncharacterized protein</fullName>
    </submittedName>
</protein>
<dbReference type="EMBL" id="KN833823">
    <property type="protein sequence ID" value="KIK17616.1"/>
    <property type="molecule type" value="Genomic_DNA"/>
</dbReference>
<reference evidence="1 2" key="1">
    <citation type="submission" date="2014-04" db="EMBL/GenBank/DDBJ databases">
        <authorList>
            <consortium name="DOE Joint Genome Institute"/>
            <person name="Kuo A."/>
            <person name="Kohler A."/>
            <person name="Costa M.D."/>
            <person name="Nagy L.G."/>
            <person name="Floudas D."/>
            <person name="Copeland A."/>
            <person name="Barry K.W."/>
            <person name="Cichocki N."/>
            <person name="Veneault-Fourrey C."/>
            <person name="LaButti K."/>
            <person name="Lindquist E.A."/>
            <person name="Lipzen A."/>
            <person name="Lundell T."/>
            <person name="Morin E."/>
            <person name="Murat C."/>
            <person name="Sun H."/>
            <person name="Tunlid A."/>
            <person name="Henrissat B."/>
            <person name="Grigoriev I.V."/>
            <person name="Hibbett D.S."/>
            <person name="Martin F."/>
            <person name="Nordberg H.P."/>
            <person name="Cantor M.N."/>
            <person name="Hua S.X."/>
        </authorList>
    </citation>
    <scope>NUCLEOTIDE SEQUENCE [LARGE SCALE GENOMIC DNA]</scope>
    <source>
        <strain evidence="1 2">441</strain>
    </source>
</reference>
<dbReference type="HOGENOM" id="CLU_000288_138_6_1"/>
<dbReference type="AlphaFoldDB" id="A0A0C9YLQ3"/>
<reference evidence="2" key="2">
    <citation type="submission" date="2015-01" db="EMBL/GenBank/DDBJ databases">
        <title>Evolutionary Origins and Diversification of the Mycorrhizal Mutualists.</title>
        <authorList>
            <consortium name="DOE Joint Genome Institute"/>
            <consortium name="Mycorrhizal Genomics Consortium"/>
            <person name="Kohler A."/>
            <person name="Kuo A."/>
            <person name="Nagy L.G."/>
            <person name="Floudas D."/>
            <person name="Copeland A."/>
            <person name="Barry K.W."/>
            <person name="Cichocki N."/>
            <person name="Veneault-Fourrey C."/>
            <person name="LaButti K."/>
            <person name="Lindquist E.A."/>
            <person name="Lipzen A."/>
            <person name="Lundell T."/>
            <person name="Morin E."/>
            <person name="Murat C."/>
            <person name="Riley R."/>
            <person name="Ohm R."/>
            <person name="Sun H."/>
            <person name="Tunlid A."/>
            <person name="Henrissat B."/>
            <person name="Grigoriev I.V."/>
            <person name="Hibbett D.S."/>
            <person name="Martin F."/>
        </authorList>
    </citation>
    <scope>NUCLEOTIDE SEQUENCE [LARGE SCALE GENOMIC DNA]</scope>
    <source>
        <strain evidence="2">441</strain>
    </source>
</reference>
<dbReference type="Proteomes" id="UP000054018">
    <property type="component" value="Unassembled WGS sequence"/>
</dbReference>
<proteinExistence type="predicted"/>
<evidence type="ECO:0000313" key="1">
    <source>
        <dbReference type="EMBL" id="KIK17616.1"/>
    </source>
</evidence>
<accession>A0A0C9YLQ3</accession>